<keyword evidence="3" id="KW-1185">Reference proteome</keyword>
<dbReference type="SUPFAM" id="SSF47240">
    <property type="entry name" value="Ferritin-like"/>
    <property type="match status" value="1"/>
</dbReference>
<accession>A0A6C2US93</accession>
<evidence type="ECO:0008006" key="4">
    <source>
        <dbReference type="Google" id="ProtNLM"/>
    </source>
</evidence>
<dbReference type="AlphaFoldDB" id="A0A6C2US93"/>
<gene>
    <name evidence="2" type="ORF">SCARR_03873</name>
</gene>
<feature type="coiled-coil region" evidence="1">
    <location>
        <begin position="115"/>
        <end position="146"/>
    </location>
</feature>
<protein>
    <recommendedName>
        <fullName evidence="4">Rubrerythrin diiron-binding domain-containing protein</fullName>
    </recommendedName>
</protein>
<organism evidence="2 3">
    <name type="scientific">Pontiella sulfatireligans</name>
    <dbReference type="NCBI Taxonomy" id="2750658"/>
    <lineage>
        <taxon>Bacteria</taxon>
        <taxon>Pseudomonadati</taxon>
        <taxon>Kiritimatiellota</taxon>
        <taxon>Kiritimatiellia</taxon>
        <taxon>Kiritimatiellales</taxon>
        <taxon>Pontiellaceae</taxon>
        <taxon>Pontiella</taxon>
    </lineage>
</organism>
<dbReference type="InterPro" id="IPR009078">
    <property type="entry name" value="Ferritin-like_SF"/>
</dbReference>
<sequence>MSFNQTRDVLDHARKFHRRMIRFYTELFDLAPQEETCELLEELIDHERLLESRLKEYEEEVSDNILDTFFKYMIDGTEQHFAEYSVPDSVDAAYVIAAARHFDDGLRCFYQDMAKKAQSEHVREILENLQELERVEQLTLSKLELNLKKA</sequence>
<evidence type="ECO:0000313" key="3">
    <source>
        <dbReference type="Proteomes" id="UP000346198"/>
    </source>
</evidence>
<dbReference type="Proteomes" id="UP000346198">
    <property type="component" value="Unassembled WGS sequence"/>
</dbReference>
<dbReference type="EMBL" id="CAAHFH010000002">
    <property type="protein sequence ID" value="VGO21796.1"/>
    <property type="molecule type" value="Genomic_DNA"/>
</dbReference>
<name>A0A6C2US93_9BACT</name>
<keyword evidence="1" id="KW-0175">Coiled coil</keyword>
<reference evidence="2 3" key="1">
    <citation type="submission" date="2019-04" db="EMBL/GenBank/DDBJ databases">
        <authorList>
            <person name="Van Vliet M D."/>
        </authorList>
    </citation>
    <scope>NUCLEOTIDE SEQUENCE [LARGE SCALE GENOMIC DNA]</scope>
    <source>
        <strain evidence="2 3">F21</strain>
    </source>
</reference>
<proteinExistence type="predicted"/>
<evidence type="ECO:0000313" key="2">
    <source>
        <dbReference type="EMBL" id="VGO21796.1"/>
    </source>
</evidence>
<evidence type="ECO:0000256" key="1">
    <source>
        <dbReference type="SAM" id="Coils"/>
    </source>
</evidence>
<dbReference type="RefSeq" id="WP_136063232.1">
    <property type="nucleotide sequence ID" value="NZ_CAAHFH010000002.1"/>
</dbReference>